<evidence type="ECO:0000313" key="5">
    <source>
        <dbReference type="Proteomes" id="UP000269721"/>
    </source>
</evidence>
<keyword evidence="5" id="KW-1185">Reference proteome</keyword>
<evidence type="ECO:0008006" key="6">
    <source>
        <dbReference type="Google" id="ProtNLM"/>
    </source>
</evidence>
<dbReference type="GO" id="GO:0032039">
    <property type="term" value="C:integrator complex"/>
    <property type="evidence" value="ECO:0007669"/>
    <property type="project" value="InterPro"/>
</dbReference>
<evidence type="ECO:0000256" key="2">
    <source>
        <dbReference type="ARBA" id="ARBA00023242"/>
    </source>
</evidence>
<accession>A0A4P9W127</accession>
<feature type="compositionally biased region" description="Acidic residues" evidence="3">
    <location>
        <begin position="295"/>
        <end position="323"/>
    </location>
</feature>
<reference evidence="5" key="1">
    <citation type="journal article" date="2018" name="Nat. Microbiol.">
        <title>Leveraging single-cell genomics to expand the fungal tree of life.</title>
        <authorList>
            <person name="Ahrendt S.R."/>
            <person name="Quandt C.A."/>
            <person name="Ciobanu D."/>
            <person name="Clum A."/>
            <person name="Salamov A."/>
            <person name="Andreopoulos B."/>
            <person name="Cheng J.F."/>
            <person name="Woyke T."/>
            <person name="Pelin A."/>
            <person name="Henrissat B."/>
            <person name="Reynolds N.K."/>
            <person name="Benny G.L."/>
            <person name="Smith M.E."/>
            <person name="James T.Y."/>
            <person name="Grigoriev I.V."/>
        </authorList>
    </citation>
    <scope>NUCLEOTIDE SEQUENCE [LARGE SCALE GENOMIC DNA]</scope>
</reference>
<organism evidence="4 5">
    <name type="scientific">Blyttiomyces helicus</name>
    <dbReference type="NCBI Taxonomy" id="388810"/>
    <lineage>
        <taxon>Eukaryota</taxon>
        <taxon>Fungi</taxon>
        <taxon>Fungi incertae sedis</taxon>
        <taxon>Chytridiomycota</taxon>
        <taxon>Chytridiomycota incertae sedis</taxon>
        <taxon>Chytridiomycetes</taxon>
        <taxon>Chytridiomycetes incertae sedis</taxon>
        <taxon>Blyttiomyces</taxon>
    </lineage>
</organism>
<dbReference type="EMBL" id="KZ998667">
    <property type="protein sequence ID" value="RKO85869.1"/>
    <property type="molecule type" value="Genomic_DNA"/>
</dbReference>
<comment type="subcellular location">
    <subcellularLocation>
        <location evidence="1">Nucleus</location>
    </subcellularLocation>
</comment>
<dbReference type="GO" id="GO:0034472">
    <property type="term" value="P:snRNA 3'-end processing"/>
    <property type="evidence" value="ECO:0007669"/>
    <property type="project" value="TreeGrafter"/>
</dbReference>
<sequence>MPLPHGQMLQSFSLYHHDDLQSLFRHDGPFIVFAGHPSLRGGDVAQLIELWMEDPRNLLVLTEPRDLFPGDPTAPFTSSPSFRMEVARVPLDTRLTEQDLASVCKKAQPERVVLIASRQPSCTSAPKPRVDLGTTDVTVLEPLRMFEMDSAARFEKVVMTHEDSLTFTAPAPPPLRHLQSALKLNLNSSDPSNLQFASVRGVLSKTPTRSLLETVEFGTSPLGPPLSGSVKSVLARCVRELPHARVFATSDGHTLEWNLGRDRVLFTDTTITIDASCPDRLHEARAVVLARPGAEEDEEQEGMAPVEDEDMGVGEEEEDEFSR</sequence>
<protein>
    <recommendedName>
        <fullName evidence="6">Beta-Casp domain-containing protein</fullName>
    </recommendedName>
</protein>
<dbReference type="InterPro" id="IPR036866">
    <property type="entry name" value="RibonucZ/Hydroxyglut_hydro"/>
</dbReference>
<dbReference type="AlphaFoldDB" id="A0A4P9W127"/>
<dbReference type="PANTHER" id="PTHR46094">
    <property type="entry name" value="INTEGRATOR COMPLEX SUBUNIT 9"/>
    <property type="match status" value="1"/>
</dbReference>
<name>A0A4P9W127_9FUNG</name>
<dbReference type="InterPro" id="IPR027074">
    <property type="entry name" value="Integrator_9su"/>
</dbReference>
<dbReference type="OrthoDB" id="5600060at2759"/>
<evidence type="ECO:0000313" key="4">
    <source>
        <dbReference type="EMBL" id="RKO85869.1"/>
    </source>
</evidence>
<evidence type="ECO:0000256" key="3">
    <source>
        <dbReference type="SAM" id="MobiDB-lite"/>
    </source>
</evidence>
<dbReference type="PANTHER" id="PTHR46094:SF1">
    <property type="entry name" value="INTEGRATOR COMPLEX SUBUNIT 9"/>
    <property type="match status" value="1"/>
</dbReference>
<keyword evidence="2" id="KW-0539">Nucleus</keyword>
<dbReference type="SUPFAM" id="SSF56281">
    <property type="entry name" value="Metallo-hydrolase/oxidoreductase"/>
    <property type="match status" value="1"/>
</dbReference>
<gene>
    <name evidence="4" type="ORF">BDK51DRAFT_32468</name>
</gene>
<dbReference type="Gene3D" id="3.40.50.10890">
    <property type="match status" value="1"/>
</dbReference>
<dbReference type="Proteomes" id="UP000269721">
    <property type="component" value="Unassembled WGS sequence"/>
</dbReference>
<feature type="region of interest" description="Disordered" evidence="3">
    <location>
        <begin position="290"/>
        <end position="323"/>
    </location>
</feature>
<evidence type="ECO:0000256" key="1">
    <source>
        <dbReference type="ARBA" id="ARBA00004123"/>
    </source>
</evidence>
<proteinExistence type="predicted"/>